<protein>
    <submittedName>
        <fullName evidence="1">Uncharacterized protein</fullName>
    </submittedName>
</protein>
<name>A0A3M7STS2_BRAPC</name>
<gene>
    <name evidence="1" type="ORF">BpHYR1_023654</name>
</gene>
<dbReference type="AlphaFoldDB" id="A0A3M7STS2"/>
<dbReference type="EMBL" id="REGN01000795">
    <property type="protein sequence ID" value="RNA39027.1"/>
    <property type="molecule type" value="Genomic_DNA"/>
</dbReference>
<evidence type="ECO:0000313" key="1">
    <source>
        <dbReference type="EMBL" id="RNA39027.1"/>
    </source>
</evidence>
<proteinExistence type="predicted"/>
<sequence length="84" mass="10020">MNLSFSYYFIELIIKESDYKENLHNYKILCIISKDILKKPLNFNLILKSKKFVEAMCYYDLRSSNSIINVIVISMTIVYNLSYF</sequence>
<organism evidence="1 2">
    <name type="scientific">Brachionus plicatilis</name>
    <name type="common">Marine rotifer</name>
    <name type="synonym">Brachionus muelleri</name>
    <dbReference type="NCBI Taxonomy" id="10195"/>
    <lineage>
        <taxon>Eukaryota</taxon>
        <taxon>Metazoa</taxon>
        <taxon>Spiralia</taxon>
        <taxon>Gnathifera</taxon>
        <taxon>Rotifera</taxon>
        <taxon>Eurotatoria</taxon>
        <taxon>Monogononta</taxon>
        <taxon>Pseudotrocha</taxon>
        <taxon>Ploima</taxon>
        <taxon>Brachionidae</taxon>
        <taxon>Brachionus</taxon>
    </lineage>
</organism>
<comment type="caution">
    <text evidence="1">The sequence shown here is derived from an EMBL/GenBank/DDBJ whole genome shotgun (WGS) entry which is preliminary data.</text>
</comment>
<accession>A0A3M7STS2</accession>
<dbReference type="Proteomes" id="UP000276133">
    <property type="component" value="Unassembled WGS sequence"/>
</dbReference>
<keyword evidence="2" id="KW-1185">Reference proteome</keyword>
<reference evidence="1 2" key="1">
    <citation type="journal article" date="2018" name="Sci. Rep.">
        <title>Genomic signatures of local adaptation to the degree of environmental predictability in rotifers.</title>
        <authorList>
            <person name="Franch-Gras L."/>
            <person name="Hahn C."/>
            <person name="Garcia-Roger E.M."/>
            <person name="Carmona M.J."/>
            <person name="Serra M."/>
            <person name="Gomez A."/>
        </authorList>
    </citation>
    <scope>NUCLEOTIDE SEQUENCE [LARGE SCALE GENOMIC DNA]</scope>
    <source>
        <strain evidence="1">HYR1</strain>
    </source>
</reference>
<evidence type="ECO:0000313" key="2">
    <source>
        <dbReference type="Proteomes" id="UP000276133"/>
    </source>
</evidence>